<gene>
    <name evidence="1" type="ORF">GLIP_1108</name>
</gene>
<sequence length="314" mass="36412">MTEPEYDYECIPLVRPDMLLSLEELKCSLGGLKFHLDEIFECLDNDDFNCTDGELSEYLVEVTTPMLSRIAAELLANGSMFYCSIDMHDLEHKSEHLKPIYRSFDISRYSIFDERWMDMLTKDIPDIFLSMGPSSSWQSEMDCSANYSVYPEYIGACITKYGFEKTKNMFVTCWKAGFRAQVFSRAIKIYEAVVLRSNALSENDWSFDEHVITLDFGSNEERRTFGDKCFPAQKINFQSNYDVSLGESIFPSDKHQKVERELFVHLLTMLDPNNTSKMRLARALSKLVLEVCDARFEMFGITIESSRLEIHFNH</sequence>
<accession>K6YR13</accession>
<dbReference type="RefSeq" id="WP_008843567.1">
    <property type="nucleotide sequence ID" value="NZ_BAEN01000022.1"/>
</dbReference>
<dbReference type="AlphaFoldDB" id="K6YR13"/>
<keyword evidence="2" id="KW-1185">Reference proteome</keyword>
<organism evidence="1 2">
    <name type="scientific">Aliiglaciecola lipolytica E3</name>
    <dbReference type="NCBI Taxonomy" id="1127673"/>
    <lineage>
        <taxon>Bacteria</taxon>
        <taxon>Pseudomonadati</taxon>
        <taxon>Pseudomonadota</taxon>
        <taxon>Gammaproteobacteria</taxon>
        <taxon>Alteromonadales</taxon>
        <taxon>Alteromonadaceae</taxon>
        <taxon>Aliiglaciecola</taxon>
    </lineage>
</organism>
<protein>
    <submittedName>
        <fullName evidence="1">Uncharacterized protein</fullName>
    </submittedName>
</protein>
<name>K6YR13_9ALTE</name>
<dbReference type="Proteomes" id="UP000006334">
    <property type="component" value="Unassembled WGS sequence"/>
</dbReference>
<dbReference type="STRING" id="1127673.GLIP_1108"/>
<reference evidence="1 2" key="1">
    <citation type="journal article" date="2017" name="Antonie Van Leeuwenhoek">
        <title>Rhizobium rhizosphaerae sp. nov., a novel species isolated from rice rhizosphere.</title>
        <authorList>
            <person name="Zhao J.J."/>
            <person name="Zhang J."/>
            <person name="Zhang R.J."/>
            <person name="Zhang C.W."/>
            <person name="Yin H.Q."/>
            <person name="Zhang X.X."/>
        </authorList>
    </citation>
    <scope>NUCLEOTIDE SEQUENCE [LARGE SCALE GENOMIC DNA]</scope>
    <source>
        <strain evidence="1 2">E3</strain>
    </source>
</reference>
<comment type="caution">
    <text evidence="1">The sequence shown here is derived from an EMBL/GenBank/DDBJ whole genome shotgun (WGS) entry which is preliminary data.</text>
</comment>
<proteinExistence type="predicted"/>
<evidence type="ECO:0000313" key="1">
    <source>
        <dbReference type="EMBL" id="GAC13750.1"/>
    </source>
</evidence>
<dbReference type="EMBL" id="BAEN01000022">
    <property type="protein sequence ID" value="GAC13750.1"/>
    <property type="molecule type" value="Genomic_DNA"/>
</dbReference>
<evidence type="ECO:0000313" key="2">
    <source>
        <dbReference type="Proteomes" id="UP000006334"/>
    </source>
</evidence>